<evidence type="ECO:0000256" key="6">
    <source>
        <dbReference type="ARBA" id="ARBA00023315"/>
    </source>
</evidence>
<dbReference type="Proteomes" id="UP000051574">
    <property type="component" value="Unassembled WGS sequence"/>
</dbReference>
<evidence type="ECO:0000256" key="7">
    <source>
        <dbReference type="RuleBase" id="RU079119"/>
    </source>
</evidence>
<dbReference type="InterPro" id="IPR001594">
    <property type="entry name" value="Palmitoyltrfase_DHHC"/>
</dbReference>
<evidence type="ECO:0000259" key="8">
    <source>
        <dbReference type="Pfam" id="PF01529"/>
    </source>
</evidence>
<keyword evidence="5 7" id="KW-0472">Membrane</keyword>
<feature type="transmembrane region" description="Helical" evidence="7">
    <location>
        <begin position="148"/>
        <end position="169"/>
    </location>
</feature>
<evidence type="ECO:0000256" key="2">
    <source>
        <dbReference type="ARBA" id="ARBA00022679"/>
    </source>
</evidence>
<accession>A0A0T6B1Y2</accession>
<feature type="domain" description="Palmitoyltransferase DHHC" evidence="8">
    <location>
        <begin position="21"/>
        <end position="183"/>
    </location>
</feature>
<dbReference type="InterPro" id="IPR039859">
    <property type="entry name" value="PFA4/ZDH16/20/ERF2-like"/>
</dbReference>
<dbReference type="GO" id="GO:0019706">
    <property type="term" value="F:protein-cysteine S-palmitoyltransferase activity"/>
    <property type="evidence" value="ECO:0007669"/>
    <property type="project" value="UniProtKB-EC"/>
</dbReference>
<dbReference type="EMBL" id="LJIG01016282">
    <property type="protein sequence ID" value="KRT81070.1"/>
    <property type="molecule type" value="Genomic_DNA"/>
</dbReference>
<gene>
    <name evidence="9" type="ORF">AMK59_5125</name>
</gene>
<dbReference type="PROSITE" id="PS50216">
    <property type="entry name" value="DHHC"/>
    <property type="match status" value="1"/>
</dbReference>
<evidence type="ECO:0000256" key="5">
    <source>
        <dbReference type="ARBA" id="ARBA00023136"/>
    </source>
</evidence>
<organism evidence="9 10">
    <name type="scientific">Oryctes borbonicus</name>
    <dbReference type="NCBI Taxonomy" id="1629725"/>
    <lineage>
        <taxon>Eukaryota</taxon>
        <taxon>Metazoa</taxon>
        <taxon>Ecdysozoa</taxon>
        <taxon>Arthropoda</taxon>
        <taxon>Hexapoda</taxon>
        <taxon>Insecta</taxon>
        <taxon>Pterygota</taxon>
        <taxon>Neoptera</taxon>
        <taxon>Endopterygota</taxon>
        <taxon>Coleoptera</taxon>
        <taxon>Polyphaga</taxon>
        <taxon>Scarabaeiformia</taxon>
        <taxon>Scarabaeidae</taxon>
        <taxon>Dynastinae</taxon>
        <taxon>Oryctes</taxon>
    </lineage>
</organism>
<feature type="non-terminal residue" evidence="9">
    <location>
        <position position="230"/>
    </location>
</feature>
<keyword evidence="2 7" id="KW-0808">Transferase</keyword>
<name>A0A0T6B1Y2_9SCAR</name>
<reference evidence="9 10" key="1">
    <citation type="submission" date="2015-09" db="EMBL/GenBank/DDBJ databases">
        <title>Draft genome of the scarab beetle Oryctes borbonicus.</title>
        <authorList>
            <person name="Meyer J.M."/>
            <person name="Markov G.V."/>
            <person name="Baskaran P."/>
            <person name="Herrmann M."/>
            <person name="Sommer R.J."/>
            <person name="Roedelsperger C."/>
        </authorList>
    </citation>
    <scope>NUCLEOTIDE SEQUENCE [LARGE SCALE GENOMIC DNA]</scope>
    <source>
        <strain evidence="9">OB123</strain>
        <tissue evidence="9">Whole animal</tissue>
    </source>
</reference>
<evidence type="ECO:0000313" key="9">
    <source>
        <dbReference type="EMBL" id="KRT81070.1"/>
    </source>
</evidence>
<proteinExistence type="inferred from homology"/>
<dbReference type="PANTHER" id="PTHR12246">
    <property type="entry name" value="PALMITOYLTRANSFERASE ZDHHC16"/>
    <property type="match status" value="1"/>
</dbReference>
<comment type="similarity">
    <text evidence="7">Belongs to the DHHC palmitoyltransferase family.</text>
</comment>
<dbReference type="EC" id="2.3.1.225" evidence="7"/>
<evidence type="ECO:0000256" key="1">
    <source>
        <dbReference type="ARBA" id="ARBA00004141"/>
    </source>
</evidence>
<evidence type="ECO:0000256" key="3">
    <source>
        <dbReference type="ARBA" id="ARBA00022692"/>
    </source>
</evidence>
<dbReference type="GO" id="GO:0016020">
    <property type="term" value="C:membrane"/>
    <property type="evidence" value="ECO:0007669"/>
    <property type="project" value="UniProtKB-SubCell"/>
</dbReference>
<sequence>MAIITPPGYPPQGELITEAVSICKKCIAPKPPRTHHCSVCNKCILKMDHHCPWLNNCVGYSNHRYFFLYMVYMVAGVLFLILAGFELAYRDLWLAIAEDEDPELEGHPVKFNKTGAIIPVTDILYLDTVLEDNLNDSIELISPWRKGAITYMALINCAVFIALSGLASWHGRLIGKGETSIEANINKAETERLAKLGKVYVNPYNFGSRKNWRIFLGLIQGRSWIRHILL</sequence>
<keyword evidence="6 7" id="KW-0012">Acyltransferase</keyword>
<feature type="transmembrane region" description="Helical" evidence="7">
    <location>
        <begin position="66"/>
        <end position="85"/>
    </location>
</feature>
<dbReference type="Pfam" id="PF01529">
    <property type="entry name" value="DHHC"/>
    <property type="match status" value="1"/>
</dbReference>
<comment type="caution">
    <text evidence="9">The sequence shown here is derived from an EMBL/GenBank/DDBJ whole genome shotgun (WGS) entry which is preliminary data.</text>
</comment>
<keyword evidence="10" id="KW-1185">Reference proteome</keyword>
<comment type="subcellular location">
    <subcellularLocation>
        <location evidence="1">Membrane</location>
        <topology evidence="1">Multi-pass membrane protein</topology>
    </subcellularLocation>
</comment>
<keyword evidence="4 7" id="KW-1133">Transmembrane helix</keyword>
<comment type="catalytic activity">
    <reaction evidence="7">
        <text>L-cysteinyl-[protein] + hexadecanoyl-CoA = S-hexadecanoyl-L-cysteinyl-[protein] + CoA</text>
        <dbReference type="Rhea" id="RHEA:36683"/>
        <dbReference type="Rhea" id="RHEA-COMP:10131"/>
        <dbReference type="Rhea" id="RHEA-COMP:11032"/>
        <dbReference type="ChEBI" id="CHEBI:29950"/>
        <dbReference type="ChEBI" id="CHEBI:57287"/>
        <dbReference type="ChEBI" id="CHEBI:57379"/>
        <dbReference type="ChEBI" id="CHEBI:74151"/>
        <dbReference type="EC" id="2.3.1.225"/>
    </reaction>
</comment>
<keyword evidence="3 7" id="KW-0812">Transmembrane</keyword>
<dbReference type="AlphaFoldDB" id="A0A0T6B1Y2"/>
<comment type="domain">
    <text evidence="7">The DHHC domain is required for palmitoyltransferase activity.</text>
</comment>
<evidence type="ECO:0000256" key="4">
    <source>
        <dbReference type="ARBA" id="ARBA00022989"/>
    </source>
</evidence>
<evidence type="ECO:0000313" key="10">
    <source>
        <dbReference type="Proteomes" id="UP000051574"/>
    </source>
</evidence>
<dbReference type="OrthoDB" id="331948at2759"/>
<protein>
    <recommendedName>
        <fullName evidence="7">Palmitoyltransferase</fullName>
        <ecNumber evidence="7">2.3.1.225</ecNumber>
    </recommendedName>
</protein>